<evidence type="ECO:0000313" key="8">
    <source>
        <dbReference type="Proteomes" id="UP001597521"/>
    </source>
</evidence>
<dbReference type="EMBL" id="JBHUNP010000001">
    <property type="protein sequence ID" value="MFD2648450.1"/>
    <property type="molecule type" value="Genomic_DNA"/>
</dbReference>
<evidence type="ECO:0000256" key="1">
    <source>
        <dbReference type="ARBA" id="ARBA00001974"/>
    </source>
</evidence>
<evidence type="ECO:0000313" key="7">
    <source>
        <dbReference type="EMBL" id="MFD2648450.1"/>
    </source>
</evidence>
<proteinExistence type="inferred from homology"/>
<reference evidence="8" key="1">
    <citation type="journal article" date="2019" name="Int. J. Syst. Evol. Microbiol.">
        <title>The Global Catalogue of Microorganisms (GCM) 10K type strain sequencing project: providing services to taxonomists for standard genome sequencing and annotation.</title>
        <authorList>
            <consortium name="The Broad Institute Genomics Platform"/>
            <consortium name="The Broad Institute Genome Sequencing Center for Infectious Disease"/>
            <person name="Wu L."/>
            <person name="Ma J."/>
        </authorList>
    </citation>
    <scope>NUCLEOTIDE SEQUENCE [LARGE SCALE GENOMIC DNA]</scope>
    <source>
        <strain evidence="8">CCM 7427</strain>
    </source>
</reference>
<dbReference type="InterPro" id="IPR036188">
    <property type="entry name" value="FAD/NAD-bd_sf"/>
</dbReference>
<dbReference type="Gene3D" id="3.30.390.30">
    <property type="match status" value="1"/>
</dbReference>
<dbReference type="Pfam" id="PF07992">
    <property type="entry name" value="Pyr_redox_2"/>
    <property type="match status" value="1"/>
</dbReference>
<dbReference type="PIRSF" id="PIRSF000350">
    <property type="entry name" value="Mercury_reductase_MerA"/>
    <property type="match status" value="1"/>
</dbReference>
<dbReference type="RefSeq" id="WP_386833630.1">
    <property type="nucleotide sequence ID" value="NZ_JBHUNP010000001.1"/>
</dbReference>
<dbReference type="PANTHER" id="PTHR43014:SF2">
    <property type="entry name" value="MERCURIC REDUCTASE"/>
    <property type="match status" value="1"/>
</dbReference>
<name>A0ABW5QLC5_9HYPH</name>
<keyword evidence="8" id="KW-1185">Reference proteome</keyword>
<dbReference type="SUPFAM" id="SSF51905">
    <property type="entry name" value="FAD/NAD(P)-binding domain"/>
    <property type="match status" value="1"/>
</dbReference>
<dbReference type="InterPro" id="IPR023753">
    <property type="entry name" value="FAD/NAD-binding_dom"/>
</dbReference>
<comment type="cofactor">
    <cofactor evidence="1">
        <name>FAD</name>
        <dbReference type="ChEBI" id="CHEBI:57692"/>
    </cofactor>
</comment>
<evidence type="ECO:0000256" key="3">
    <source>
        <dbReference type="ARBA" id="ARBA00022630"/>
    </source>
</evidence>
<evidence type="ECO:0000256" key="2">
    <source>
        <dbReference type="ARBA" id="ARBA00007532"/>
    </source>
</evidence>
<dbReference type="NCBIfam" id="NF004992">
    <property type="entry name" value="PRK06370.1-4"/>
    <property type="match status" value="1"/>
</dbReference>
<keyword evidence="4" id="KW-0274">FAD</keyword>
<dbReference type="PRINTS" id="PR00411">
    <property type="entry name" value="PNDRDTASEI"/>
</dbReference>
<evidence type="ECO:0000259" key="5">
    <source>
        <dbReference type="Pfam" id="PF02852"/>
    </source>
</evidence>
<feature type="domain" description="FAD/NAD(P)-binding" evidence="6">
    <location>
        <begin position="6"/>
        <end position="319"/>
    </location>
</feature>
<gene>
    <name evidence="7" type="ORF">ACFSX5_11665</name>
</gene>
<protein>
    <submittedName>
        <fullName evidence="7">FAD-containing oxidoreductase</fullName>
    </submittedName>
</protein>
<evidence type="ECO:0000256" key="4">
    <source>
        <dbReference type="ARBA" id="ARBA00022827"/>
    </source>
</evidence>
<comment type="caution">
    <text evidence="7">The sequence shown here is derived from an EMBL/GenBank/DDBJ whole genome shotgun (WGS) entry which is preliminary data.</text>
</comment>
<dbReference type="PRINTS" id="PR00368">
    <property type="entry name" value="FADPNR"/>
</dbReference>
<dbReference type="InterPro" id="IPR016156">
    <property type="entry name" value="FAD/NAD-linked_Rdtase_dimer_sf"/>
</dbReference>
<dbReference type="SUPFAM" id="SSF55424">
    <property type="entry name" value="FAD/NAD-linked reductases, dimerisation (C-terminal) domain"/>
    <property type="match status" value="1"/>
</dbReference>
<dbReference type="Pfam" id="PF02852">
    <property type="entry name" value="Pyr_redox_dim"/>
    <property type="match status" value="1"/>
</dbReference>
<dbReference type="InterPro" id="IPR004099">
    <property type="entry name" value="Pyr_nucl-diS_OxRdtase_dimer"/>
</dbReference>
<accession>A0ABW5QLC5</accession>
<sequence>MTERFDAIVIGAGQSGPFLAARLVKEGRRVALIEREHLGGTCVNDGCTPTKTLVASARAAWMARRAGEYGVQVSTPVTVDMRAVKARKDRIVGASVQSLTDWLGGLEGLEVIRGEGRFVGPKEIAVGRRRLTAPEIFINTGARPMVPDWPGIKSITYLTNKQMVELDTLPSHLIIVGASYVGLEFAQMYARFGSKVSVVDRGSRPASKEDADVSAAIRSILEAEGVTFLFDTEVEALHRAGTGVFVSLKSGERRSSIEGTHLLVALGRIPNTEALNLAATGIETDERGFIPVDDHLRTSVEGIWAMGDVNGRGAFTHTSYYEHEIVVNNLLERGKRSLAGRIPTHALYVDPPLGRIGMSEAEVRASGRNALIATMPMSRVARARERGETQGLMKVLVDAKDKTILGAAILGINGDEVVQSLLQLMASGIPYTKMVETMHIHPTVTELLPTLLGELKPLK</sequence>
<feature type="domain" description="Pyridine nucleotide-disulphide oxidoreductase dimerisation" evidence="5">
    <location>
        <begin position="346"/>
        <end position="449"/>
    </location>
</feature>
<dbReference type="InterPro" id="IPR001100">
    <property type="entry name" value="Pyr_nuc-diS_OxRdtase"/>
</dbReference>
<comment type="similarity">
    <text evidence="2">Belongs to the class-I pyridine nucleotide-disulfide oxidoreductase family.</text>
</comment>
<evidence type="ECO:0000259" key="6">
    <source>
        <dbReference type="Pfam" id="PF07992"/>
    </source>
</evidence>
<dbReference type="PANTHER" id="PTHR43014">
    <property type="entry name" value="MERCURIC REDUCTASE"/>
    <property type="match status" value="1"/>
</dbReference>
<dbReference type="Gene3D" id="3.50.50.60">
    <property type="entry name" value="FAD/NAD(P)-binding domain"/>
    <property type="match status" value="2"/>
</dbReference>
<dbReference type="Proteomes" id="UP001597521">
    <property type="component" value="Unassembled WGS sequence"/>
</dbReference>
<organism evidence="7 8">
    <name type="scientific">Devosia albogilva</name>
    <dbReference type="NCBI Taxonomy" id="429726"/>
    <lineage>
        <taxon>Bacteria</taxon>
        <taxon>Pseudomonadati</taxon>
        <taxon>Pseudomonadota</taxon>
        <taxon>Alphaproteobacteria</taxon>
        <taxon>Hyphomicrobiales</taxon>
        <taxon>Devosiaceae</taxon>
        <taxon>Devosia</taxon>
    </lineage>
</organism>
<keyword evidence="3" id="KW-0285">Flavoprotein</keyword>